<dbReference type="EMBL" id="CM042049">
    <property type="protein sequence ID" value="KAI3747008.1"/>
    <property type="molecule type" value="Genomic_DNA"/>
</dbReference>
<gene>
    <name evidence="1" type="ORF">L6452_09450</name>
</gene>
<reference evidence="2" key="1">
    <citation type="journal article" date="2022" name="Mol. Ecol. Resour.">
        <title>The genomes of chicory, endive, great burdock and yacon provide insights into Asteraceae palaeo-polyploidization history and plant inulin production.</title>
        <authorList>
            <person name="Fan W."/>
            <person name="Wang S."/>
            <person name="Wang H."/>
            <person name="Wang A."/>
            <person name="Jiang F."/>
            <person name="Liu H."/>
            <person name="Zhao H."/>
            <person name="Xu D."/>
            <person name="Zhang Y."/>
        </authorList>
    </citation>
    <scope>NUCLEOTIDE SEQUENCE [LARGE SCALE GENOMIC DNA]</scope>
    <source>
        <strain evidence="2">cv. Niubang</strain>
    </source>
</reference>
<keyword evidence="2" id="KW-1185">Reference proteome</keyword>
<proteinExistence type="predicted"/>
<sequence length="612" mass="69244">MNHKNPNILINVANLKLELILLFHHSCSQRRKVLVVLIEVQTGVRERSDQRHRGSRSIDYRRLRISSVVASQSLRFLVQKWPLMVRFLWVMSRVHFCLITVCCTLRISIPAATTTTTTTTSPSPLQKLSPVKAMNPSVNPLNHSPCPTTNPPIKRFATASPKWFHHRPHTPTLKPNLHRPTTFTTFCSLRRRRHFRRRRHPGSNSYFPTTDADSSSPHSDSKLHMVIDLEQYIPDNTSLNKLLKVAELKFNQFVDSGSDAVEDLRTMITIDGDRRVVVSCRKTTVYFIAQLITLSLVTIFAFRVLVKIGLGFRNLFRHRSNDGVGVVTRRDRSLGGREVVVSTQKESKKELNVSVNPLSSGEESIMSFSNSTMKNWEKSKKKLPDWWPDSRPAPLEGIDKEENQKKVNWLIGAIMDYRTSGKDIQEDDIILLRRICRMSGVRVSIDTPNSRDSIYRASVDFTLNTCGRIASHSTFVQIDGEDAREFIAGLADNIGLESFRAARMVAAAVAARTRSWLLQAWALEMQGKHIEAAGELSKLCLIHRIFPPEEGSPEMEMVARGLEKHLKLEQREYLLRMLMGVSSEDNRRSLVEALGLAMSAGSIGGQQENSSS</sequence>
<name>A0ACB9DK21_ARCLA</name>
<comment type="caution">
    <text evidence="1">The sequence shown here is derived from an EMBL/GenBank/DDBJ whole genome shotgun (WGS) entry which is preliminary data.</text>
</comment>
<dbReference type="Proteomes" id="UP001055879">
    <property type="component" value="Linkage Group LG03"/>
</dbReference>
<protein>
    <submittedName>
        <fullName evidence="1">Uncharacterized protein</fullName>
    </submittedName>
</protein>
<organism evidence="1 2">
    <name type="scientific">Arctium lappa</name>
    <name type="common">Greater burdock</name>
    <name type="synonym">Lappa major</name>
    <dbReference type="NCBI Taxonomy" id="4217"/>
    <lineage>
        <taxon>Eukaryota</taxon>
        <taxon>Viridiplantae</taxon>
        <taxon>Streptophyta</taxon>
        <taxon>Embryophyta</taxon>
        <taxon>Tracheophyta</taxon>
        <taxon>Spermatophyta</taxon>
        <taxon>Magnoliopsida</taxon>
        <taxon>eudicotyledons</taxon>
        <taxon>Gunneridae</taxon>
        <taxon>Pentapetalae</taxon>
        <taxon>asterids</taxon>
        <taxon>campanulids</taxon>
        <taxon>Asterales</taxon>
        <taxon>Asteraceae</taxon>
        <taxon>Carduoideae</taxon>
        <taxon>Cardueae</taxon>
        <taxon>Arctiinae</taxon>
        <taxon>Arctium</taxon>
    </lineage>
</organism>
<evidence type="ECO:0000313" key="1">
    <source>
        <dbReference type="EMBL" id="KAI3747008.1"/>
    </source>
</evidence>
<accession>A0ACB9DK21</accession>
<reference evidence="1 2" key="2">
    <citation type="journal article" date="2022" name="Mol. Ecol. Resour.">
        <title>The genomes of chicory, endive, great burdock and yacon provide insights into Asteraceae paleo-polyploidization history and plant inulin production.</title>
        <authorList>
            <person name="Fan W."/>
            <person name="Wang S."/>
            <person name="Wang H."/>
            <person name="Wang A."/>
            <person name="Jiang F."/>
            <person name="Liu H."/>
            <person name="Zhao H."/>
            <person name="Xu D."/>
            <person name="Zhang Y."/>
        </authorList>
    </citation>
    <scope>NUCLEOTIDE SEQUENCE [LARGE SCALE GENOMIC DNA]</scope>
    <source>
        <strain evidence="2">cv. Niubang</strain>
    </source>
</reference>
<evidence type="ECO:0000313" key="2">
    <source>
        <dbReference type="Proteomes" id="UP001055879"/>
    </source>
</evidence>